<dbReference type="AlphaFoldDB" id="A0A7W9M3C4"/>
<protein>
    <submittedName>
        <fullName evidence="2">tRNA A-37 threonylcarbamoyl transferase component Bud32</fullName>
    </submittedName>
</protein>
<sequence>MATRDEAHRLLASGREADVYLRPDGLLVKRSRAGRDLGPEAELMRYLHRHGIPVPRVADASESDLVMEYVPGPRMSQELDAKPWRAGALGRELAELHRKLDAVPPPAFLDGQGFNVLHLDLHPGNVVMGPEGAVVVDWASARKGDRKIDVAMSWLAIAVAPLRPVKRLARSRLVRGFLSGVDVSVRVDARRAMGTAAEIRLARHKRDEAEVNAVRRLVRACTD</sequence>
<proteinExistence type="predicted"/>
<evidence type="ECO:0000259" key="1">
    <source>
        <dbReference type="Pfam" id="PF01636"/>
    </source>
</evidence>
<dbReference type="InterPro" id="IPR051678">
    <property type="entry name" value="AGP_Transferase"/>
</dbReference>
<keyword evidence="2" id="KW-0808">Transferase</keyword>
<dbReference type="RefSeq" id="WP_184924746.1">
    <property type="nucleotide sequence ID" value="NZ_JACHMO010000001.1"/>
</dbReference>
<evidence type="ECO:0000313" key="2">
    <source>
        <dbReference type="EMBL" id="MBB5805874.1"/>
    </source>
</evidence>
<dbReference type="InterPro" id="IPR011009">
    <property type="entry name" value="Kinase-like_dom_sf"/>
</dbReference>
<evidence type="ECO:0000313" key="3">
    <source>
        <dbReference type="Proteomes" id="UP000552097"/>
    </source>
</evidence>
<organism evidence="2 3">
    <name type="scientific">Saccharothrix ecbatanensis</name>
    <dbReference type="NCBI Taxonomy" id="1105145"/>
    <lineage>
        <taxon>Bacteria</taxon>
        <taxon>Bacillati</taxon>
        <taxon>Actinomycetota</taxon>
        <taxon>Actinomycetes</taxon>
        <taxon>Pseudonocardiales</taxon>
        <taxon>Pseudonocardiaceae</taxon>
        <taxon>Saccharothrix</taxon>
    </lineage>
</organism>
<name>A0A7W9M3C4_9PSEU</name>
<gene>
    <name evidence="2" type="ORF">F4560_005642</name>
</gene>
<dbReference type="EMBL" id="JACHMO010000001">
    <property type="protein sequence ID" value="MBB5805874.1"/>
    <property type="molecule type" value="Genomic_DNA"/>
</dbReference>
<dbReference type="PANTHER" id="PTHR21310:SF40">
    <property type="entry name" value="AMINOGLYCOSIDE PHOSPHOTRANSFERASE DOMAIN-CONTAINING PROTEIN-RELATED"/>
    <property type="match status" value="1"/>
</dbReference>
<feature type="domain" description="Aminoglycoside phosphotransferase" evidence="1">
    <location>
        <begin position="116"/>
        <end position="159"/>
    </location>
</feature>
<dbReference type="Pfam" id="PF01636">
    <property type="entry name" value="APH"/>
    <property type="match status" value="2"/>
</dbReference>
<reference evidence="2 3" key="1">
    <citation type="submission" date="2020-08" db="EMBL/GenBank/DDBJ databases">
        <title>Sequencing the genomes of 1000 actinobacteria strains.</title>
        <authorList>
            <person name="Klenk H.-P."/>
        </authorList>
    </citation>
    <scope>NUCLEOTIDE SEQUENCE [LARGE SCALE GENOMIC DNA]</scope>
    <source>
        <strain evidence="2 3">DSM 45486</strain>
    </source>
</reference>
<dbReference type="InterPro" id="IPR002575">
    <property type="entry name" value="Aminoglycoside_PTrfase"/>
</dbReference>
<comment type="caution">
    <text evidence="2">The sequence shown here is derived from an EMBL/GenBank/DDBJ whole genome shotgun (WGS) entry which is preliminary data.</text>
</comment>
<dbReference type="PANTHER" id="PTHR21310">
    <property type="entry name" value="AMINOGLYCOSIDE PHOSPHOTRANSFERASE-RELATED-RELATED"/>
    <property type="match status" value="1"/>
</dbReference>
<keyword evidence="3" id="KW-1185">Reference proteome</keyword>
<dbReference type="Gene3D" id="3.90.1200.10">
    <property type="match status" value="1"/>
</dbReference>
<dbReference type="GO" id="GO:0016740">
    <property type="term" value="F:transferase activity"/>
    <property type="evidence" value="ECO:0007669"/>
    <property type="project" value="UniProtKB-KW"/>
</dbReference>
<feature type="domain" description="Aminoglycoside phosphotransferase" evidence="1">
    <location>
        <begin position="9"/>
        <end position="107"/>
    </location>
</feature>
<dbReference type="SUPFAM" id="SSF56112">
    <property type="entry name" value="Protein kinase-like (PK-like)"/>
    <property type="match status" value="1"/>
</dbReference>
<dbReference type="Proteomes" id="UP000552097">
    <property type="component" value="Unassembled WGS sequence"/>
</dbReference>
<accession>A0A7W9M3C4</accession>